<dbReference type="CDD" id="cd08423">
    <property type="entry name" value="PBP2_LTTR_like_6"/>
    <property type="match status" value="1"/>
</dbReference>
<dbReference type="Pfam" id="PF00126">
    <property type="entry name" value="HTH_1"/>
    <property type="match status" value="1"/>
</dbReference>
<dbReference type="GO" id="GO:0032993">
    <property type="term" value="C:protein-DNA complex"/>
    <property type="evidence" value="ECO:0007669"/>
    <property type="project" value="TreeGrafter"/>
</dbReference>
<comment type="caution">
    <text evidence="7">The sequence shown here is derived from an EMBL/GenBank/DDBJ whole genome shotgun (WGS) entry which is preliminary data.</text>
</comment>
<sequence length="310" mass="32520">MDVLALRTLQEICRTGSISAAAQVLGYSQSALSRQIAGLEARLGVPLLERHARGVRPTPAGSVLLDHAAVILQRVERAERDVAASHTHAVSRLQVGAVPSVAAGLLPRALTAFGGDSPNVRVGFVEGMTPGLLPRLRDGELDVAVVTDYPPGLPADAGLAMTHLLDEPSVCILPPTHRLAARDAVDLAELAEDTWVEDYAGAASMLAAACARAGFTPRIDIECGSWLGKQAFVAEGHGVALAPRLLVPSLRPDLAVRPLTDPPTRSIYAARRTATPGRGQAQAQRPPQAQGQAADAFIRALVRAGRPDTD</sequence>
<dbReference type="InterPro" id="IPR036390">
    <property type="entry name" value="WH_DNA-bd_sf"/>
</dbReference>
<feature type="domain" description="HTH lysR-type" evidence="6">
    <location>
        <begin position="1"/>
        <end position="58"/>
    </location>
</feature>
<evidence type="ECO:0000256" key="4">
    <source>
        <dbReference type="ARBA" id="ARBA00023163"/>
    </source>
</evidence>
<dbReference type="PANTHER" id="PTHR30346">
    <property type="entry name" value="TRANSCRIPTIONAL DUAL REGULATOR HCAR-RELATED"/>
    <property type="match status" value="1"/>
</dbReference>
<dbReference type="PROSITE" id="PS50931">
    <property type="entry name" value="HTH_LYSR"/>
    <property type="match status" value="1"/>
</dbReference>
<dbReference type="InterPro" id="IPR036388">
    <property type="entry name" value="WH-like_DNA-bd_sf"/>
</dbReference>
<evidence type="ECO:0000256" key="5">
    <source>
        <dbReference type="SAM" id="MobiDB-lite"/>
    </source>
</evidence>
<dbReference type="PRINTS" id="PR00039">
    <property type="entry name" value="HTHLYSR"/>
</dbReference>
<keyword evidence="4" id="KW-0804">Transcription</keyword>
<dbReference type="Gene3D" id="1.10.10.10">
    <property type="entry name" value="Winged helix-like DNA-binding domain superfamily/Winged helix DNA-binding domain"/>
    <property type="match status" value="1"/>
</dbReference>
<comment type="similarity">
    <text evidence="1">Belongs to the LysR transcriptional regulatory family.</text>
</comment>
<keyword evidence="8" id="KW-1185">Reference proteome</keyword>
<dbReference type="Gene3D" id="3.40.190.10">
    <property type="entry name" value="Periplasmic binding protein-like II"/>
    <property type="match status" value="2"/>
</dbReference>
<dbReference type="RefSeq" id="WP_235055535.1">
    <property type="nucleotide sequence ID" value="NZ_JAKFHA010000019.1"/>
</dbReference>
<accession>A0AA41U2N0</accession>
<gene>
    <name evidence="7" type="ORF">LZ495_27140</name>
</gene>
<protein>
    <submittedName>
        <fullName evidence="7">LysR family transcriptional regulator</fullName>
    </submittedName>
</protein>
<keyword evidence="2" id="KW-0805">Transcription regulation</keyword>
<dbReference type="GO" id="GO:0003677">
    <property type="term" value="F:DNA binding"/>
    <property type="evidence" value="ECO:0007669"/>
    <property type="project" value="UniProtKB-KW"/>
</dbReference>
<dbReference type="PANTHER" id="PTHR30346:SF29">
    <property type="entry name" value="LYSR SUBSTRATE-BINDING"/>
    <property type="match status" value="1"/>
</dbReference>
<dbReference type="InterPro" id="IPR000847">
    <property type="entry name" value="LysR_HTH_N"/>
</dbReference>
<dbReference type="GO" id="GO:0003700">
    <property type="term" value="F:DNA-binding transcription factor activity"/>
    <property type="evidence" value="ECO:0007669"/>
    <property type="project" value="InterPro"/>
</dbReference>
<proteinExistence type="inferred from homology"/>
<name>A0AA41U2N0_9ACTN</name>
<dbReference type="InterPro" id="IPR005119">
    <property type="entry name" value="LysR_subst-bd"/>
</dbReference>
<reference evidence="7" key="1">
    <citation type="submission" date="2022-01" db="EMBL/GenBank/DDBJ databases">
        <title>Genome-Based Taxonomic Classification of the Phylum Actinobacteria.</title>
        <authorList>
            <person name="Gao Y."/>
        </authorList>
    </citation>
    <scope>NUCLEOTIDE SEQUENCE</scope>
    <source>
        <strain evidence="7">KLBMP 8922</strain>
    </source>
</reference>
<dbReference type="AlphaFoldDB" id="A0AA41U2N0"/>
<dbReference type="SUPFAM" id="SSF53850">
    <property type="entry name" value="Periplasmic binding protein-like II"/>
    <property type="match status" value="1"/>
</dbReference>
<dbReference type="EMBL" id="JAKFHA010000019">
    <property type="protein sequence ID" value="MCF2530866.1"/>
    <property type="molecule type" value="Genomic_DNA"/>
</dbReference>
<dbReference type="Proteomes" id="UP001165378">
    <property type="component" value="Unassembled WGS sequence"/>
</dbReference>
<evidence type="ECO:0000313" key="8">
    <source>
        <dbReference type="Proteomes" id="UP001165378"/>
    </source>
</evidence>
<dbReference type="FunFam" id="1.10.10.10:FF:000001">
    <property type="entry name" value="LysR family transcriptional regulator"/>
    <property type="match status" value="1"/>
</dbReference>
<keyword evidence="3" id="KW-0238">DNA-binding</keyword>
<evidence type="ECO:0000256" key="2">
    <source>
        <dbReference type="ARBA" id="ARBA00023015"/>
    </source>
</evidence>
<evidence type="ECO:0000256" key="1">
    <source>
        <dbReference type="ARBA" id="ARBA00009437"/>
    </source>
</evidence>
<feature type="compositionally biased region" description="Low complexity" evidence="5">
    <location>
        <begin position="276"/>
        <end position="293"/>
    </location>
</feature>
<dbReference type="Pfam" id="PF03466">
    <property type="entry name" value="LysR_substrate"/>
    <property type="match status" value="1"/>
</dbReference>
<feature type="region of interest" description="Disordered" evidence="5">
    <location>
        <begin position="261"/>
        <end position="293"/>
    </location>
</feature>
<dbReference type="SUPFAM" id="SSF46785">
    <property type="entry name" value="Winged helix' DNA-binding domain"/>
    <property type="match status" value="1"/>
</dbReference>
<organism evidence="7 8">
    <name type="scientific">Yinghuangia soli</name>
    <dbReference type="NCBI Taxonomy" id="2908204"/>
    <lineage>
        <taxon>Bacteria</taxon>
        <taxon>Bacillati</taxon>
        <taxon>Actinomycetota</taxon>
        <taxon>Actinomycetes</taxon>
        <taxon>Kitasatosporales</taxon>
        <taxon>Streptomycetaceae</taxon>
        <taxon>Yinghuangia</taxon>
    </lineage>
</organism>
<evidence type="ECO:0000259" key="6">
    <source>
        <dbReference type="PROSITE" id="PS50931"/>
    </source>
</evidence>
<evidence type="ECO:0000313" key="7">
    <source>
        <dbReference type="EMBL" id="MCF2530866.1"/>
    </source>
</evidence>
<evidence type="ECO:0000256" key="3">
    <source>
        <dbReference type="ARBA" id="ARBA00023125"/>
    </source>
</evidence>